<dbReference type="Proteomes" id="UP000053558">
    <property type="component" value="Unassembled WGS sequence"/>
</dbReference>
<keyword evidence="2" id="KW-1185">Reference proteome</keyword>
<accession>A0A5M3MEE2</accession>
<dbReference type="KEGG" id="cput:CONPUDRAFT_139307"/>
<comment type="caution">
    <text evidence="1">The sequence shown here is derived from an EMBL/GenBank/DDBJ whole genome shotgun (WGS) entry which is preliminary data.</text>
</comment>
<sequence>MVPCLEALCRELLDKICEEVWYIDSKDKSHRSLIALAQTCKALHDPALDVYYAEVTGVKALFMMLPRECWMIEGEVLNLTRMLQLIDWESFERNSHRVRSFIQPNEPLEVHDEALKAACYCPHGPLLPNLQRLLWTNIDIFPGDFVRLLLGHNLIEVHLFGISKAFYPIISVMGVTCSSLEGFLVNLERDEDAEALRGVVEEVLPRIPRLESLYLGFPSSPSLLQKAEGLPHLRELTIESLVDSDLITTNQNHNFSFPGLRRLRICHSPLNDTAKTLDRIGPWPTVSEFACYVSTSDSAAELKQIIQSVSSNFSPNHLSSMVLKAQRSSTTPLDDPTQLPPVSMQSLQPLFSYVSLQELVIRTGVPLSLSDGDIKSIASSFPKLCVFNLGGGSIMHAHKWPTLLGLAYLVDSCPLLEEIHLSVNALRRPDLPPPKADYGRNRKITTLHLGCSPIKDSVYVSSFVSLLLPKLRSVNTVDFSDGLVEQVAERFSEEWKMVNKFLTVFQGREKYSERWSSNARNASYK</sequence>
<dbReference type="AlphaFoldDB" id="A0A5M3MEE2"/>
<dbReference type="RefSeq" id="XP_007772793.1">
    <property type="nucleotide sequence ID" value="XM_007774603.1"/>
</dbReference>
<reference evidence="2" key="1">
    <citation type="journal article" date="2012" name="Science">
        <title>The Paleozoic origin of enzymatic lignin decomposition reconstructed from 31 fungal genomes.</title>
        <authorList>
            <person name="Floudas D."/>
            <person name="Binder M."/>
            <person name="Riley R."/>
            <person name="Barry K."/>
            <person name="Blanchette R.A."/>
            <person name="Henrissat B."/>
            <person name="Martinez A.T."/>
            <person name="Otillar R."/>
            <person name="Spatafora J.W."/>
            <person name="Yadav J.S."/>
            <person name="Aerts A."/>
            <person name="Benoit I."/>
            <person name="Boyd A."/>
            <person name="Carlson A."/>
            <person name="Copeland A."/>
            <person name="Coutinho P.M."/>
            <person name="de Vries R.P."/>
            <person name="Ferreira P."/>
            <person name="Findley K."/>
            <person name="Foster B."/>
            <person name="Gaskell J."/>
            <person name="Glotzer D."/>
            <person name="Gorecki P."/>
            <person name="Heitman J."/>
            <person name="Hesse C."/>
            <person name="Hori C."/>
            <person name="Igarashi K."/>
            <person name="Jurgens J.A."/>
            <person name="Kallen N."/>
            <person name="Kersten P."/>
            <person name="Kohler A."/>
            <person name="Kuees U."/>
            <person name="Kumar T.K.A."/>
            <person name="Kuo A."/>
            <person name="LaButti K."/>
            <person name="Larrondo L.F."/>
            <person name="Lindquist E."/>
            <person name="Ling A."/>
            <person name="Lombard V."/>
            <person name="Lucas S."/>
            <person name="Lundell T."/>
            <person name="Martin R."/>
            <person name="McLaughlin D.J."/>
            <person name="Morgenstern I."/>
            <person name="Morin E."/>
            <person name="Murat C."/>
            <person name="Nagy L.G."/>
            <person name="Nolan M."/>
            <person name="Ohm R.A."/>
            <person name="Patyshakuliyeva A."/>
            <person name="Rokas A."/>
            <person name="Ruiz-Duenas F.J."/>
            <person name="Sabat G."/>
            <person name="Salamov A."/>
            <person name="Samejima M."/>
            <person name="Schmutz J."/>
            <person name="Slot J.C."/>
            <person name="St John F."/>
            <person name="Stenlid J."/>
            <person name="Sun H."/>
            <person name="Sun S."/>
            <person name="Syed K."/>
            <person name="Tsang A."/>
            <person name="Wiebenga A."/>
            <person name="Young D."/>
            <person name="Pisabarro A."/>
            <person name="Eastwood D.C."/>
            <person name="Martin F."/>
            <person name="Cullen D."/>
            <person name="Grigoriev I.V."/>
            <person name="Hibbett D.S."/>
        </authorList>
    </citation>
    <scope>NUCLEOTIDE SEQUENCE [LARGE SCALE GENOMIC DNA]</scope>
    <source>
        <strain evidence="2">RWD-64-598 SS2</strain>
    </source>
</reference>
<protein>
    <recommendedName>
        <fullName evidence="3">F-box domain-containing protein</fullName>
    </recommendedName>
</protein>
<dbReference type="InterPro" id="IPR032675">
    <property type="entry name" value="LRR_dom_sf"/>
</dbReference>
<dbReference type="SUPFAM" id="SSF52047">
    <property type="entry name" value="RNI-like"/>
    <property type="match status" value="1"/>
</dbReference>
<dbReference type="EMBL" id="JH711584">
    <property type="protein sequence ID" value="EIW77417.1"/>
    <property type="molecule type" value="Genomic_DNA"/>
</dbReference>
<evidence type="ECO:0000313" key="2">
    <source>
        <dbReference type="Proteomes" id="UP000053558"/>
    </source>
</evidence>
<dbReference type="OMA" id="CHAINMI"/>
<name>A0A5M3MEE2_CONPW</name>
<dbReference type="GeneID" id="19201324"/>
<evidence type="ECO:0000313" key="1">
    <source>
        <dbReference type="EMBL" id="EIW77417.1"/>
    </source>
</evidence>
<proteinExistence type="predicted"/>
<organism evidence="1 2">
    <name type="scientific">Coniophora puteana (strain RWD-64-598)</name>
    <name type="common">Brown rot fungus</name>
    <dbReference type="NCBI Taxonomy" id="741705"/>
    <lineage>
        <taxon>Eukaryota</taxon>
        <taxon>Fungi</taxon>
        <taxon>Dikarya</taxon>
        <taxon>Basidiomycota</taxon>
        <taxon>Agaricomycotina</taxon>
        <taxon>Agaricomycetes</taxon>
        <taxon>Agaricomycetidae</taxon>
        <taxon>Boletales</taxon>
        <taxon>Coniophorineae</taxon>
        <taxon>Coniophoraceae</taxon>
        <taxon>Coniophora</taxon>
    </lineage>
</organism>
<dbReference type="OrthoDB" id="3354475at2759"/>
<gene>
    <name evidence="1" type="ORF">CONPUDRAFT_139307</name>
</gene>
<evidence type="ECO:0008006" key="3">
    <source>
        <dbReference type="Google" id="ProtNLM"/>
    </source>
</evidence>
<dbReference type="Gene3D" id="3.80.10.10">
    <property type="entry name" value="Ribonuclease Inhibitor"/>
    <property type="match status" value="1"/>
</dbReference>